<geneLocation type="plasmid" evidence="1">
    <name>pVPS92-VEB</name>
</geneLocation>
<reference evidence="1" key="1">
    <citation type="journal article" date="2016" name="Antimicrob. Agents Chemother.">
        <title>Genetic Characterization of a blaVEB-2-carrying plasmid in Vibrio parahaemolyticus.</title>
        <authorList>
            <person name="Li R."/>
            <person name="Ye L."/>
            <person name="Zheng Z."/>
            <person name="Chan E.W."/>
            <person name="Chen S."/>
        </authorList>
    </citation>
    <scope>NUCLEOTIDE SEQUENCE</scope>
    <source>
        <strain evidence="1">VPS92</strain>
        <plasmid evidence="1">pVPS92-VEB</plasmid>
    </source>
</reference>
<sequence length="72" mass="7825">MKLKVLATMCVIAAGSNVYASSNASFVDRMMNLGSDLPKPLAEIDSTYLDGQIGHIVHKGIEIKDKLIESFK</sequence>
<organism evidence="1">
    <name type="scientific">Vibrio parahaemolyticus</name>
    <dbReference type="NCBI Taxonomy" id="670"/>
    <lineage>
        <taxon>Bacteria</taxon>
        <taxon>Pseudomonadati</taxon>
        <taxon>Pseudomonadota</taxon>
        <taxon>Gammaproteobacteria</taxon>
        <taxon>Vibrionales</taxon>
        <taxon>Vibrionaceae</taxon>
        <taxon>Vibrio</taxon>
    </lineage>
</organism>
<protein>
    <submittedName>
        <fullName evidence="1">Uncharacterized protein</fullName>
    </submittedName>
</protein>
<dbReference type="EMBL" id="KU356480">
    <property type="protein sequence ID" value="ANS55544.1"/>
    <property type="molecule type" value="Genomic_DNA"/>
</dbReference>
<proteinExistence type="predicted"/>
<accession>A0A1B1LR59</accession>
<keyword evidence="1" id="KW-0614">Plasmid</keyword>
<dbReference type="AlphaFoldDB" id="A0A1B1LR59"/>
<dbReference type="RefSeq" id="WP_144231939.1">
    <property type="nucleotide sequence ID" value="NZ_JAESOU010000012.1"/>
</dbReference>
<evidence type="ECO:0000313" key="1">
    <source>
        <dbReference type="EMBL" id="ANS55544.1"/>
    </source>
</evidence>
<name>A0A1B1LR59_VIBPH</name>